<dbReference type="InterPro" id="IPR035437">
    <property type="entry name" value="SNase_OB-fold_sf"/>
</dbReference>
<proteinExistence type="predicted"/>
<keyword evidence="5" id="KW-0812">Transmembrane</keyword>
<keyword evidence="5" id="KW-0472">Membrane</keyword>
<evidence type="ECO:0000256" key="4">
    <source>
        <dbReference type="SAM" id="MobiDB-lite"/>
    </source>
</evidence>
<dbReference type="PANTHER" id="PTHR12302">
    <property type="entry name" value="EBNA2 BINDING PROTEIN P100"/>
    <property type="match status" value="1"/>
</dbReference>
<dbReference type="SMART" id="SM00318">
    <property type="entry name" value="SNc"/>
    <property type="match status" value="1"/>
</dbReference>
<feature type="transmembrane region" description="Helical" evidence="5">
    <location>
        <begin position="46"/>
        <end position="65"/>
    </location>
</feature>
<dbReference type="GO" id="GO:0003676">
    <property type="term" value="F:nucleic acid binding"/>
    <property type="evidence" value="ECO:0007669"/>
    <property type="project" value="InterPro"/>
</dbReference>
<evidence type="ECO:0000259" key="6">
    <source>
        <dbReference type="PROSITE" id="PS50830"/>
    </source>
</evidence>
<dbReference type="InterPro" id="IPR002071">
    <property type="entry name" value="Thermonucl_AS"/>
</dbReference>
<organism evidence="7">
    <name type="scientific">Myoviridae sp. ctqMr7</name>
    <dbReference type="NCBI Taxonomy" id="2823552"/>
    <lineage>
        <taxon>Viruses</taxon>
        <taxon>Duplodnaviria</taxon>
        <taxon>Heunggongvirae</taxon>
        <taxon>Uroviricota</taxon>
        <taxon>Caudoviricetes</taxon>
    </lineage>
</organism>
<feature type="compositionally biased region" description="Low complexity" evidence="4">
    <location>
        <begin position="260"/>
        <end position="278"/>
    </location>
</feature>
<sequence length="327" mass="37153">MHNFLMFIYSVSIFLGIILLPYFIYLKVSKKQSKIKFLNYKYRVGFGLIAIAFFSALLMSILPGGKPLFVRDDNQKNLTQKKDEETKTLGEKPKVESGVVGESLLANEEIRKSPTYQVLKVVDGDTIHISYNGKDEKVRFIGLDTPETKDPRKPIQCFGREATAKMTEFAENKNVRLEFDRTQGERDKYGRILAFVYSEDNKNLAYEMIRQGYGNEYTYNSNPYKYQNEFKEAARKAREENKGLWAENTCAGDATKPAGTQTPKSQPTPTTPAPQQSQGACVIKGNISRNGKIYHMPGQKYYNKTNPEAIFCSETEAQSAGFRRSKV</sequence>
<dbReference type="PROSITE" id="PS01284">
    <property type="entry name" value="TNASE_2"/>
    <property type="match status" value="1"/>
</dbReference>
<dbReference type="PROSITE" id="PS50830">
    <property type="entry name" value="TNASE_3"/>
    <property type="match status" value="1"/>
</dbReference>
<evidence type="ECO:0000256" key="3">
    <source>
        <dbReference type="ARBA" id="ARBA00022801"/>
    </source>
</evidence>
<keyword evidence="2" id="KW-0255">Endonuclease</keyword>
<feature type="domain" description="TNase-like" evidence="6">
    <location>
        <begin position="112"/>
        <end position="247"/>
    </location>
</feature>
<evidence type="ECO:0000313" key="7">
    <source>
        <dbReference type="EMBL" id="DAD69431.1"/>
    </source>
</evidence>
<dbReference type="Pfam" id="PF00565">
    <property type="entry name" value="SNase"/>
    <property type="match status" value="1"/>
</dbReference>
<evidence type="ECO:0000256" key="1">
    <source>
        <dbReference type="ARBA" id="ARBA00022722"/>
    </source>
</evidence>
<evidence type="ECO:0000256" key="2">
    <source>
        <dbReference type="ARBA" id="ARBA00022759"/>
    </source>
</evidence>
<keyword evidence="3" id="KW-0378">Hydrolase</keyword>
<keyword evidence="1" id="KW-0540">Nuclease</keyword>
<reference evidence="7" key="1">
    <citation type="journal article" date="2021" name="Proc. Natl. Acad. Sci. U.S.A.">
        <title>A Catalog of Tens of Thousands of Viruses from Human Metagenomes Reveals Hidden Associations with Chronic Diseases.</title>
        <authorList>
            <person name="Tisza M.J."/>
            <person name="Buck C.B."/>
        </authorList>
    </citation>
    <scope>NUCLEOTIDE SEQUENCE</scope>
    <source>
        <strain evidence="7">CtqMr7</strain>
    </source>
</reference>
<dbReference type="GO" id="GO:0016787">
    <property type="term" value="F:hydrolase activity"/>
    <property type="evidence" value="ECO:0007669"/>
    <property type="project" value="UniProtKB-KW"/>
</dbReference>
<dbReference type="PANTHER" id="PTHR12302:SF3">
    <property type="entry name" value="SERINE_THREONINE-PROTEIN KINASE 31"/>
    <property type="match status" value="1"/>
</dbReference>
<dbReference type="Gene3D" id="2.40.50.90">
    <property type="match status" value="1"/>
</dbReference>
<dbReference type="SUPFAM" id="SSF50199">
    <property type="entry name" value="Staphylococcal nuclease"/>
    <property type="match status" value="1"/>
</dbReference>
<keyword evidence="5" id="KW-1133">Transmembrane helix</keyword>
<dbReference type="InterPro" id="IPR016071">
    <property type="entry name" value="Staphylococal_nuclease_OB-fold"/>
</dbReference>
<feature type="region of interest" description="Disordered" evidence="4">
    <location>
        <begin position="248"/>
        <end position="280"/>
    </location>
</feature>
<evidence type="ECO:0000256" key="5">
    <source>
        <dbReference type="SAM" id="Phobius"/>
    </source>
</evidence>
<dbReference type="EMBL" id="BK014721">
    <property type="protein sequence ID" value="DAD69431.1"/>
    <property type="molecule type" value="Genomic_DNA"/>
</dbReference>
<protein>
    <submittedName>
        <fullName evidence="7">SNc protein</fullName>
    </submittedName>
</protein>
<name>A0A8S5LHQ6_9CAUD</name>
<dbReference type="GO" id="GO:0004519">
    <property type="term" value="F:endonuclease activity"/>
    <property type="evidence" value="ECO:0007669"/>
    <property type="project" value="UniProtKB-KW"/>
</dbReference>
<feature type="transmembrane region" description="Helical" evidence="5">
    <location>
        <begin position="6"/>
        <end position="25"/>
    </location>
</feature>
<accession>A0A8S5LHQ6</accession>